<sequence length="189" mass="20417">MKKILMSLSIFVFLLMGSCSSDDNSGMFGDDKKTELPGDGNGNGDGNGGEVPGDNEEEEPNLLIGKWKPSNVKVTAMGNEMANLPYPHKAGCDEDFLVFAKTMDATFTSHDDACKATSQTEKWSQDKDMLKFNLLGSNIEVKVIENTATTLVVSGNGKQFENLIPIFLPDANIPPILLASAVIELSLKK</sequence>
<dbReference type="OrthoDB" id="1419899at2"/>
<keyword evidence="2" id="KW-0732">Signal</keyword>
<reference evidence="4" key="1">
    <citation type="submission" date="2016-10" db="EMBL/GenBank/DDBJ databases">
        <authorList>
            <person name="Varghese N."/>
            <person name="Submissions S."/>
        </authorList>
    </citation>
    <scope>NUCLEOTIDE SEQUENCE [LARGE SCALE GENOMIC DNA]</scope>
    <source>
        <strain evidence="4">DSM 26542</strain>
    </source>
</reference>
<feature type="region of interest" description="Disordered" evidence="1">
    <location>
        <begin position="26"/>
        <end position="58"/>
    </location>
</feature>
<dbReference type="Proteomes" id="UP000243887">
    <property type="component" value="Unassembled WGS sequence"/>
</dbReference>
<accession>A0A1I3RL14</accession>
<feature type="signal peptide" evidence="2">
    <location>
        <begin position="1"/>
        <end position="21"/>
    </location>
</feature>
<dbReference type="EMBL" id="FORU01000008">
    <property type="protein sequence ID" value="SFJ47304.1"/>
    <property type="molecule type" value="Genomic_DNA"/>
</dbReference>
<keyword evidence="4" id="KW-1185">Reference proteome</keyword>
<dbReference type="RefSeq" id="WP_143077743.1">
    <property type="nucleotide sequence ID" value="NZ_FORU01000008.1"/>
</dbReference>
<organism evidence="3 4">
    <name type="scientific">Myroides guanonis</name>
    <dbReference type="NCBI Taxonomy" id="1150112"/>
    <lineage>
        <taxon>Bacteria</taxon>
        <taxon>Pseudomonadati</taxon>
        <taxon>Bacteroidota</taxon>
        <taxon>Flavobacteriia</taxon>
        <taxon>Flavobacteriales</taxon>
        <taxon>Flavobacteriaceae</taxon>
        <taxon>Myroides</taxon>
    </lineage>
</organism>
<dbReference type="STRING" id="1150112.SAMN04487893_10889"/>
<evidence type="ECO:0008006" key="5">
    <source>
        <dbReference type="Google" id="ProtNLM"/>
    </source>
</evidence>
<evidence type="ECO:0000256" key="2">
    <source>
        <dbReference type="SAM" id="SignalP"/>
    </source>
</evidence>
<evidence type="ECO:0000313" key="3">
    <source>
        <dbReference type="EMBL" id="SFJ47304.1"/>
    </source>
</evidence>
<dbReference type="PROSITE" id="PS51257">
    <property type="entry name" value="PROKAR_LIPOPROTEIN"/>
    <property type="match status" value="1"/>
</dbReference>
<protein>
    <recommendedName>
        <fullName evidence="5">Lipocalin-like domain-containing protein</fullName>
    </recommendedName>
</protein>
<name>A0A1I3RL14_9FLAO</name>
<proteinExistence type="predicted"/>
<feature type="compositionally biased region" description="Gly residues" evidence="1">
    <location>
        <begin position="39"/>
        <end position="51"/>
    </location>
</feature>
<gene>
    <name evidence="3" type="ORF">SAMN04487893_10889</name>
</gene>
<evidence type="ECO:0000256" key="1">
    <source>
        <dbReference type="SAM" id="MobiDB-lite"/>
    </source>
</evidence>
<evidence type="ECO:0000313" key="4">
    <source>
        <dbReference type="Proteomes" id="UP000243887"/>
    </source>
</evidence>
<feature type="chain" id="PRO_5017265230" description="Lipocalin-like domain-containing protein" evidence="2">
    <location>
        <begin position="22"/>
        <end position="189"/>
    </location>
</feature>
<dbReference type="AlphaFoldDB" id="A0A1I3RL14"/>